<feature type="region of interest" description="Disordered" evidence="1">
    <location>
        <begin position="65"/>
        <end position="88"/>
    </location>
</feature>
<gene>
    <name evidence="2" type="ORF">INT45_013827</name>
</gene>
<name>A0A8H7RHC1_9FUNG</name>
<reference evidence="2 3" key="1">
    <citation type="submission" date="2020-12" db="EMBL/GenBank/DDBJ databases">
        <title>Metabolic potential, ecology and presence of endohyphal bacteria is reflected in genomic diversity of Mucoromycotina.</title>
        <authorList>
            <person name="Muszewska A."/>
            <person name="Okrasinska A."/>
            <person name="Steczkiewicz K."/>
            <person name="Drgas O."/>
            <person name="Orlowska M."/>
            <person name="Perlinska-Lenart U."/>
            <person name="Aleksandrzak-Piekarczyk T."/>
            <person name="Szatraj K."/>
            <person name="Zielenkiewicz U."/>
            <person name="Pilsyk S."/>
            <person name="Malc E."/>
            <person name="Mieczkowski P."/>
            <person name="Kruszewska J.S."/>
            <person name="Biernat P."/>
            <person name="Pawlowska J."/>
        </authorList>
    </citation>
    <scope>NUCLEOTIDE SEQUENCE [LARGE SCALE GENOMIC DNA]</scope>
    <source>
        <strain evidence="2 3">CBS 142.35</strain>
    </source>
</reference>
<keyword evidence="3" id="KW-1185">Reference proteome</keyword>
<feature type="compositionally biased region" description="Low complexity" evidence="1">
    <location>
        <begin position="70"/>
        <end position="82"/>
    </location>
</feature>
<protein>
    <submittedName>
        <fullName evidence="2">Uncharacterized protein</fullName>
    </submittedName>
</protein>
<proteinExistence type="predicted"/>
<evidence type="ECO:0000313" key="2">
    <source>
        <dbReference type="EMBL" id="KAG2209653.1"/>
    </source>
</evidence>
<dbReference type="Proteomes" id="UP000646827">
    <property type="component" value="Unassembled WGS sequence"/>
</dbReference>
<feature type="non-terminal residue" evidence="2">
    <location>
        <position position="1"/>
    </location>
</feature>
<sequence length="241" mass="27488">MFLRNNCCPFEKCYGRKPFLRKSGLLSHIRQVHPGQSIPAFGCSRTLTSWDPFILSNNTVIGEATNNKANTTSDNSQYNNNQDNDERERMSYYDNDDFYANEDCNNDMDIEKDHSEQIYTEEFLGNPIEPTSSIVKQNRSPALTKEERAIAQVGIKACLSNSLYKSISVMAEGISEEARITGIPFNNHFTAWNELRNHLLKNEYLVDYHDDVVLLALMLASDATNIDNNDVKNAWPLYLTL</sequence>
<dbReference type="AlphaFoldDB" id="A0A8H7RHC1"/>
<evidence type="ECO:0000256" key="1">
    <source>
        <dbReference type="SAM" id="MobiDB-lite"/>
    </source>
</evidence>
<accession>A0A8H7RHC1</accession>
<organism evidence="2 3">
    <name type="scientific">Circinella minor</name>
    <dbReference type="NCBI Taxonomy" id="1195481"/>
    <lineage>
        <taxon>Eukaryota</taxon>
        <taxon>Fungi</taxon>
        <taxon>Fungi incertae sedis</taxon>
        <taxon>Mucoromycota</taxon>
        <taxon>Mucoromycotina</taxon>
        <taxon>Mucoromycetes</taxon>
        <taxon>Mucorales</taxon>
        <taxon>Lichtheimiaceae</taxon>
        <taxon>Circinella</taxon>
    </lineage>
</organism>
<dbReference type="EMBL" id="JAEPRB010000964">
    <property type="protein sequence ID" value="KAG2209653.1"/>
    <property type="molecule type" value="Genomic_DNA"/>
</dbReference>
<evidence type="ECO:0000313" key="3">
    <source>
        <dbReference type="Proteomes" id="UP000646827"/>
    </source>
</evidence>
<comment type="caution">
    <text evidence="2">The sequence shown here is derived from an EMBL/GenBank/DDBJ whole genome shotgun (WGS) entry which is preliminary data.</text>
</comment>
<dbReference type="OrthoDB" id="2415911at2759"/>